<dbReference type="Proteomes" id="UP000618445">
    <property type="component" value="Unassembled WGS sequence"/>
</dbReference>
<dbReference type="SUPFAM" id="SSF88723">
    <property type="entry name" value="PIN domain-like"/>
    <property type="match status" value="1"/>
</dbReference>
<dbReference type="Pfam" id="PF01850">
    <property type="entry name" value="PIN"/>
    <property type="match status" value="1"/>
</dbReference>
<comment type="caution">
    <text evidence="2">The sequence shown here is derived from an EMBL/GenBank/DDBJ whole genome shotgun (WGS) entry which is preliminary data.</text>
</comment>
<proteinExistence type="predicted"/>
<evidence type="ECO:0000313" key="2">
    <source>
        <dbReference type="EMBL" id="MBD2318965.1"/>
    </source>
</evidence>
<dbReference type="InterPro" id="IPR029060">
    <property type="entry name" value="PIN-like_dom_sf"/>
</dbReference>
<name>A0ABR8CG91_9CYAN</name>
<gene>
    <name evidence="2" type="ORF">H6G05_19195</name>
</gene>
<accession>A0ABR8CG91</accession>
<reference evidence="2 3" key="1">
    <citation type="journal article" date="2020" name="ISME J.">
        <title>Comparative genomics reveals insights into cyanobacterial evolution and habitat adaptation.</title>
        <authorList>
            <person name="Chen M.Y."/>
            <person name="Teng W.K."/>
            <person name="Zhao L."/>
            <person name="Hu C.X."/>
            <person name="Zhou Y.K."/>
            <person name="Han B.P."/>
            <person name="Song L.R."/>
            <person name="Shu W.S."/>
        </authorList>
    </citation>
    <scope>NUCLEOTIDE SEQUENCE [LARGE SCALE GENOMIC DNA]</scope>
    <source>
        <strain evidence="2 3">FACHB-1050</strain>
    </source>
</reference>
<sequence length="139" mass="15784">MPKSIILDTSVLVALLSVRDNHHAWAKATVEAIATPFLTCEAVLTETCFLLRSHDMGRREVLRSLQQGYIQVPFHLSDEAEAINLLMNRYQNVPMSLADACLVRMSEIYVDSAVLTLDSDFKIYRKHRNELIPVIMPDL</sequence>
<organism evidence="2 3">
    <name type="scientific">Phormidium tenue FACHB-1050</name>
    <dbReference type="NCBI Taxonomy" id="2692857"/>
    <lineage>
        <taxon>Bacteria</taxon>
        <taxon>Bacillati</taxon>
        <taxon>Cyanobacteriota</taxon>
        <taxon>Cyanophyceae</taxon>
        <taxon>Oscillatoriophycideae</taxon>
        <taxon>Oscillatoriales</taxon>
        <taxon>Oscillatoriaceae</taxon>
        <taxon>Phormidium</taxon>
    </lineage>
</organism>
<feature type="domain" description="PIN" evidence="1">
    <location>
        <begin position="5"/>
        <end position="124"/>
    </location>
</feature>
<dbReference type="InterPro" id="IPR002716">
    <property type="entry name" value="PIN_dom"/>
</dbReference>
<dbReference type="Gene3D" id="3.40.50.1010">
    <property type="entry name" value="5'-nuclease"/>
    <property type="match status" value="1"/>
</dbReference>
<dbReference type="EMBL" id="JACJQY010000039">
    <property type="protein sequence ID" value="MBD2318965.1"/>
    <property type="molecule type" value="Genomic_DNA"/>
</dbReference>
<evidence type="ECO:0000259" key="1">
    <source>
        <dbReference type="Pfam" id="PF01850"/>
    </source>
</evidence>
<dbReference type="RefSeq" id="WP_190580457.1">
    <property type="nucleotide sequence ID" value="NZ_CAWPQU010000033.1"/>
</dbReference>
<protein>
    <submittedName>
        <fullName evidence="2">PIN domain-containing protein</fullName>
    </submittedName>
</protein>
<keyword evidence="3" id="KW-1185">Reference proteome</keyword>
<evidence type="ECO:0000313" key="3">
    <source>
        <dbReference type="Proteomes" id="UP000618445"/>
    </source>
</evidence>